<dbReference type="InParanoid" id="E4ZLQ1"/>
<dbReference type="InterPro" id="IPR050300">
    <property type="entry name" value="GDXG_lipolytic_enzyme"/>
</dbReference>
<feature type="compositionally biased region" description="Polar residues" evidence="2">
    <location>
        <begin position="11"/>
        <end position="21"/>
    </location>
</feature>
<dbReference type="FunCoup" id="E4ZLQ1">
    <property type="interactions" value="119"/>
</dbReference>
<protein>
    <submittedName>
        <fullName evidence="3">Uncharacterized protein</fullName>
    </submittedName>
</protein>
<dbReference type="AlphaFoldDB" id="E4ZLQ1"/>
<evidence type="ECO:0000313" key="4">
    <source>
        <dbReference type="Proteomes" id="UP000002668"/>
    </source>
</evidence>
<sequence>MESPDCKRAISTPSSRPLSNQRPKTYHLLYIHGGCWGDPAINVTKALQPTVAHLSSAYPVTLSQVGGLASIDYRLSPYPDHPTDPSGDDPDRNVRHPQHMHDVVQAIQKLQREYNIKRWIGVGHSCGASILCHILGQLSLDASHTIIRPEALILISGIYDLKGLLQYRFPPAFPQEVFDVYTAFFERAFGSDHSIYDSISPLAMKLDEKNWPEGKLIVVSHSPDEELVEPEQSDLMRAELPRQGWQVIMGEESLDSKLEPGKRVVNVASIKGAHRFVWNDGQQTASLISRVVRKLN</sequence>
<evidence type="ECO:0000313" key="3">
    <source>
        <dbReference type="EMBL" id="CBX92731.1"/>
    </source>
</evidence>
<proteinExistence type="predicted"/>
<reference evidence="4" key="1">
    <citation type="journal article" date="2011" name="Nat. Commun.">
        <title>Effector diversification within compartments of the Leptosphaeria maculans genome affected by Repeat-Induced Point mutations.</title>
        <authorList>
            <person name="Rouxel T."/>
            <person name="Grandaubert J."/>
            <person name="Hane J.K."/>
            <person name="Hoede C."/>
            <person name="van de Wouw A.P."/>
            <person name="Couloux A."/>
            <person name="Dominguez V."/>
            <person name="Anthouard V."/>
            <person name="Bally P."/>
            <person name="Bourras S."/>
            <person name="Cozijnsen A.J."/>
            <person name="Ciuffetti L.M."/>
            <person name="Degrave A."/>
            <person name="Dilmaghani A."/>
            <person name="Duret L."/>
            <person name="Fudal I."/>
            <person name="Goodwin S.B."/>
            <person name="Gout L."/>
            <person name="Glaser N."/>
            <person name="Linglin J."/>
            <person name="Kema G.H.J."/>
            <person name="Lapalu N."/>
            <person name="Lawrence C.B."/>
            <person name="May K."/>
            <person name="Meyer M."/>
            <person name="Ollivier B."/>
            <person name="Poulain J."/>
            <person name="Schoch C.L."/>
            <person name="Simon A."/>
            <person name="Spatafora J.W."/>
            <person name="Stachowiak A."/>
            <person name="Turgeon B.G."/>
            <person name="Tyler B.M."/>
            <person name="Vincent D."/>
            <person name="Weissenbach J."/>
            <person name="Amselem J."/>
            <person name="Quesneville H."/>
            <person name="Oliver R.P."/>
            <person name="Wincker P."/>
            <person name="Balesdent M.-H."/>
            <person name="Howlett B.J."/>
        </authorList>
    </citation>
    <scope>NUCLEOTIDE SEQUENCE [LARGE SCALE GENOMIC DNA]</scope>
    <source>
        <strain evidence="4">JN3 / isolate v23.1.3 / race Av1-4-5-6-7-8</strain>
    </source>
</reference>
<evidence type="ECO:0000256" key="2">
    <source>
        <dbReference type="SAM" id="MobiDB-lite"/>
    </source>
</evidence>
<evidence type="ECO:0000256" key="1">
    <source>
        <dbReference type="ARBA" id="ARBA00022801"/>
    </source>
</evidence>
<accession>E4ZLQ1</accession>
<dbReference type="Proteomes" id="UP000002668">
    <property type="component" value="Genome"/>
</dbReference>
<dbReference type="InterPro" id="IPR029058">
    <property type="entry name" value="AB_hydrolase_fold"/>
</dbReference>
<dbReference type="SUPFAM" id="SSF53474">
    <property type="entry name" value="alpha/beta-Hydrolases"/>
    <property type="match status" value="1"/>
</dbReference>
<organism evidence="4">
    <name type="scientific">Leptosphaeria maculans (strain JN3 / isolate v23.1.3 / race Av1-4-5-6-7-8)</name>
    <name type="common">Blackleg fungus</name>
    <name type="synonym">Phoma lingam</name>
    <dbReference type="NCBI Taxonomy" id="985895"/>
    <lineage>
        <taxon>Eukaryota</taxon>
        <taxon>Fungi</taxon>
        <taxon>Dikarya</taxon>
        <taxon>Ascomycota</taxon>
        <taxon>Pezizomycotina</taxon>
        <taxon>Dothideomycetes</taxon>
        <taxon>Pleosporomycetidae</taxon>
        <taxon>Pleosporales</taxon>
        <taxon>Pleosporineae</taxon>
        <taxon>Leptosphaeriaceae</taxon>
        <taxon>Plenodomus</taxon>
        <taxon>Plenodomus lingam/Leptosphaeria maculans species complex</taxon>
    </lineage>
</organism>
<dbReference type="HOGENOM" id="CLU_016852_0_0_1"/>
<keyword evidence="1" id="KW-0378">Hydrolase</keyword>
<dbReference type="Gene3D" id="3.40.50.1820">
    <property type="entry name" value="alpha/beta hydrolase"/>
    <property type="match status" value="1"/>
</dbReference>
<dbReference type="STRING" id="985895.E4ZLQ1"/>
<keyword evidence="4" id="KW-1185">Reference proteome</keyword>
<dbReference type="OrthoDB" id="420264at2759"/>
<dbReference type="PANTHER" id="PTHR48081:SF33">
    <property type="entry name" value="KYNURENINE FORMAMIDASE"/>
    <property type="match status" value="1"/>
</dbReference>
<dbReference type="GO" id="GO:0016787">
    <property type="term" value="F:hydrolase activity"/>
    <property type="evidence" value="ECO:0007669"/>
    <property type="project" value="UniProtKB-KW"/>
</dbReference>
<feature type="region of interest" description="Disordered" evidence="2">
    <location>
        <begin position="1"/>
        <end position="21"/>
    </location>
</feature>
<dbReference type="VEuPathDB" id="FungiDB:LEMA_P054370.1"/>
<name>E4ZLQ1_LEPMJ</name>
<gene>
    <name evidence="3" type="ORF">LEMA_P054370.1</name>
</gene>
<dbReference type="PANTHER" id="PTHR48081">
    <property type="entry name" value="AB HYDROLASE SUPERFAMILY PROTEIN C4A8.06C"/>
    <property type="match status" value="1"/>
</dbReference>
<dbReference type="eggNOG" id="ENOG502S28Q">
    <property type="taxonomic scope" value="Eukaryota"/>
</dbReference>
<dbReference type="OMA" id="YWVIYIH"/>
<feature type="region of interest" description="Disordered" evidence="2">
    <location>
        <begin position="77"/>
        <end position="96"/>
    </location>
</feature>
<dbReference type="EMBL" id="FP929094">
    <property type="protein sequence ID" value="CBX92731.1"/>
    <property type="molecule type" value="Genomic_DNA"/>
</dbReference>